<evidence type="ECO:0000313" key="1">
    <source>
        <dbReference type="EMBL" id="GAH30679.1"/>
    </source>
</evidence>
<sequence>MFFIIFRIFINLIVDFINPNLEKLLMFLISHSNIIDELLSGLDTPIILKSELHNGIQIVDSVAFLIHRYTRKKLDGN</sequence>
<protein>
    <submittedName>
        <fullName evidence="1">Uncharacterized protein</fullName>
    </submittedName>
</protein>
<name>X1FMS2_9ZZZZ</name>
<dbReference type="EMBL" id="BART01040719">
    <property type="protein sequence ID" value="GAH30679.1"/>
    <property type="molecule type" value="Genomic_DNA"/>
</dbReference>
<reference evidence="1" key="1">
    <citation type="journal article" date="2014" name="Front. Microbiol.">
        <title>High frequency of phylogenetically diverse reductive dehalogenase-homologous genes in deep subseafloor sedimentary metagenomes.</title>
        <authorList>
            <person name="Kawai M."/>
            <person name="Futagami T."/>
            <person name="Toyoda A."/>
            <person name="Takaki Y."/>
            <person name="Nishi S."/>
            <person name="Hori S."/>
            <person name="Arai W."/>
            <person name="Tsubouchi T."/>
            <person name="Morono Y."/>
            <person name="Uchiyama I."/>
            <person name="Ito T."/>
            <person name="Fujiyama A."/>
            <person name="Inagaki F."/>
            <person name="Takami H."/>
        </authorList>
    </citation>
    <scope>NUCLEOTIDE SEQUENCE</scope>
    <source>
        <strain evidence="1">Expedition CK06-06</strain>
    </source>
</reference>
<organism evidence="1">
    <name type="scientific">marine sediment metagenome</name>
    <dbReference type="NCBI Taxonomy" id="412755"/>
    <lineage>
        <taxon>unclassified sequences</taxon>
        <taxon>metagenomes</taxon>
        <taxon>ecological metagenomes</taxon>
    </lineage>
</organism>
<proteinExistence type="predicted"/>
<feature type="non-terminal residue" evidence="1">
    <location>
        <position position="77"/>
    </location>
</feature>
<comment type="caution">
    <text evidence="1">The sequence shown here is derived from an EMBL/GenBank/DDBJ whole genome shotgun (WGS) entry which is preliminary data.</text>
</comment>
<gene>
    <name evidence="1" type="ORF">S01H4_66071</name>
</gene>
<accession>X1FMS2</accession>
<dbReference type="AlphaFoldDB" id="X1FMS2"/>